<organism evidence="1 2">
    <name type="scientific">Pectobacterium bacteriophage PM2</name>
    <dbReference type="NCBI Taxonomy" id="1429794"/>
    <lineage>
        <taxon>Viruses</taxon>
        <taxon>Duplodnaviria</taxon>
        <taxon>Heunggongvirae</taxon>
        <taxon>Uroviricota</taxon>
        <taxon>Caudoviricetes</taxon>
        <taxon>Pantevenvirales</taxon>
        <taxon>Straboviridae</taxon>
        <taxon>Tevenvirinae</taxon>
        <taxon>Mosugukvirus</taxon>
        <taxon>Mosugukvirus pm2</taxon>
    </lineage>
</organism>
<keyword evidence="2" id="KW-1185">Reference proteome</keyword>
<evidence type="ECO:0000313" key="2">
    <source>
        <dbReference type="Proteomes" id="UP000030739"/>
    </source>
</evidence>
<sequence>MKMQLAEDIDTSWKAMMLMVERRENAARQVQPCPKCSDIQVQLVDWSTDELKMKCRICKHKFTRTLNETA</sequence>
<dbReference type="Proteomes" id="UP000030739">
    <property type="component" value="Segment"/>
</dbReference>
<dbReference type="EMBL" id="KF835987">
    <property type="protein sequence ID" value="AHY25053.1"/>
    <property type="molecule type" value="Genomic_DNA"/>
</dbReference>
<accession>A0A0A0Q0L3</accession>
<protein>
    <recommendedName>
        <fullName evidence="3">Thioredoxin</fullName>
    </recommendedName>
</protein>
<proteinExistence type="predicted"/>
<evidence type="ECO:0000313" key="1">
    <source>
        <dbReference type="EMBL" id="AHY25053.1"/>
    </source>
</evidence>
<gene>
    <name evidence="1" type="ORF">PM2_091</name>
</gene>
<name>A0A0A0Q0L3_9CAUD</name>
<dbReference type="OrthoDB" id="26965at10239"/>
<reference evidence="1 2" key="1">
    <citation type="journal article" date="2015" name="Plant Pathol. J.">
        <title>Isolation and Genomic Characterization of the T4-Like Bacteriophage PM2 Infecting Pectobacterium carotovorum subsp. carotovorum.</title>
        <authorList>
            <person name="Lim J.A."/>
            <person name="Lee D.H."/>
            <person name="Heu S."/>
        </authorList>
    </citation>
    <scope>NUCLEOTIDE SEQUENCE [LARGE SCALE GENOMIC DNA]</scope>
</reference>
<dbReference type="KEGG" id="vg:26637984"/>
<evidence type="ECO:0008006" key="3">
    <source>
        <dbReference type="Google" id="ProtNLM"/>
    </source>
</evidence>
<dbReference type="GeneID" id="26637984"/>
<dbReference type="RefSeq" id="YP_009211512.1">
    <property type="nucleotide sequence ID" value="NC_028940.1"/>
</dbReference>